<evidence type="ECO:0008006" key="4">
    <source>
        <dbReference type="Google" id="ProtNLM"/>
    </source>
</evidence>
<feature type="transmembrane region" description="Helical" evidence="1">
    <location>
        <begin position="20"/>
        <end position="41"/>
    </location>
</feature>
<feature type="transmembrane region" description="Helical" evidence="1">
    <location>
        <begin position="168"/>
        <end position="192"/>
    </location>
</feature>
<feature type="transmembrane region" description="Helical" evidence="1">
    <location>
        <begin position="104"/>
        <end position="125"/>
    </location>
</feature>
<keyword evidence="1" id="KW-0812">Transmembrane</keyword>
<evidence type="ECO:0000256" key="1">
    <source>
        <dbReference type="SAM" id="Phobius"/>
    </source>
</evidence>
<reference evidence="2" key="1">
    <citation type="submission" date="2021-01" db="EMBL/GenBank/DDBJ databases">
        <authorList>
            <consortium name="Genoscope - CEA"/>
            <person name="William W."/>
        </authorList>
    </citation>
    <scope>NUCLEOTIDE SEQUENCE</scope>
</reference>
<organism evidence="2 3">
    <name type="scientific">Paramecium octaurelia</name>
    <dbReference type="NCBI Taxonomy" id="43137"/>
    <lineage>
        <taxon>Eukaryota</taxon>
        <taxon>Sar</taxon>
        <taxon>Alveolata</taxon>
        <taxon>Ciliophora</taxon>
        <taxon>Intramacronucleata</taxon>
        <taxon>Oligohymenophorea</taxon>
        <taxon>Peniculida</taxon>
        <taxon>Parameciidae</taxon>
        <taxon>Paramecium</taxon>
    </lineage>
</organism>
<dbReference type="Proteomes" id="UP000683925">
    <property type="component" value="Unassembled WGS sequence"/>
</dbReference>
<dbReference type="EMBL" id="CAJJDP010000140">
    <property type="protein sequence ID" value="CAD8206819.1"/>
    <property type="molecule type" value="Genomic_DNA"/>
</dbReference>
<evidence type="ECO:0000313" key="3">
    <source>
        <dbReference type="Proteomes" id="UP000683925"/>
    </source>
</evidence>
<dbReference type="OMA" id="QCYANPE"/>
<dbReference type="AlphaFoldDB" id="A0A8S1XYZ4"/>
<gene>
    <name evidence="2" type="ORF">POCTA_138.1.T1390056</name>
</gene>
<protein>
    <recommendedName>
        <fullName evidence="4">Derlin</fullName>
    </recommendedName>
</protein>
<name>A0A8S1XYZ4_PAROT</name>
<evidence type="ECO:0000313" key="2">
    <source>
        <dbReference type="EMBL" id="CAD8206819.1"/>
    </source>
</evidence>
<accession>A0A8S1XYZ4</accession>
<keyword evidence="3" id="KW-1185">Reference proteome</keyword>
<keyword evidence="1" id="KW-1133">Transmembrane helix</keyword>
<dbReference type="OrthoDB" id="306458at2759"/>
<sequence length="288" mass="33939">MNFRTYSQSDNSCWGFLNQIPFGIKIILILLTAVTLINTLCSEKFTYWFEDLPSKVFEDFELWRLFFTQFINSYLSAMFMFFIFCTQVVDLEKKLGTVVFLLDFFFKNIMIQITFLILSLIVQIYSIPSRGLWNFYLVYISLQCYANPEQLIKILFLPCQLPGKYLPFVYALIGLAVNQNYDSIAALIFAYIEAKFFNSMMFRPSQSFIKKIENSHLMKGIRIREDFYLMTENLQSYPTKELPERDQEYQGRIFQGQGVQIGGNNINLENIVIDDSEQFEEDDTERNE</sequence>
<keyword evidence="1" id="KW-0472">Membrane</keyword>
<proteinExistence type="predicted"/>
<feature type="transmembrane region" description="Helical" evidence="1">
    <location>
        <begin position="62"/>
        <end position="84"/>
    </location>
</feature>
<comment type="caution">
    <text evidence="2">The sequence shown here is derived from an EMBL/GenBank/DDBJ whole genome shotgun (WGS) entry which is preliminary data.</text>
</comment>